<feature type="transmembrane region" description="Helical" evidence="1">
    <location>
        <begin position="203"/>
        <end position="224"/>
    </location>
</feature>
<feature type="transmembrane region" description="Helical" evidence="1">
    <location>
        <begin position="128"/>
        <end position="147"/>
    </location>
</feature>
<feature type="transmembrane region" description="Helical" evidence="1">
    <location>
        <begin position="87"/>
        <end position="108"/>
    </location>
</feature>
<dbReference type="InterPro" id="IPR049713">
    <property type="entry name" value="Pr6Pr-like"/>
</dbReference>
<dbReference type="EMBL" id="BAAAVS010000011">
    <property type="protein sequence ID" value="GAA3026913.1"/>
    <property type="molecule type" value="Genomic_DNA"/>
</dbReference>
<accession>A0ABP6KYM2</accession>
<keyword evidence="3" id="KW-1185">Reference proteome</keyword>
<evidence type="ECO:0000313" key="3">
    <source>
        <dbReference type="Proteomes" id="UP001501035"/>
    </source>
</evidence>
<name>A0ABP6KYM2_9ACTN</name>
<protein>
    <submittedName>
        <fullName evidence="2">Pr6Pr family membrane protein</fullName>
    </submittedName>
</protein>
<reference evidence="3" key="1">
    <citation type="journal article" date="2019" name="Int. J. Syst. Evol. Microbiol.">
        <title>The Global Catalogue of Microorganisms (GCM) 10K type strain sequencing project: providing services to taxonomists for standard genome sequencing and annotation.</title>
        <authorList>
            <consortium name="The Broad Institute Genomics Platform"/>
            <consortium name="The Broad Institute Genome Sequencing Center for Infectious Disease"/>
            <person name="Wu L."/>
            <person name="Ma J."/>
        </authorList>
    </citation>
    <scope>NUCLEOTIDE SEQUENCE [LARGE SCALE GENOMIC DNA]</scope>
    <source>
        <strain evidence="3">JCM 14234</strain>
    </source>
</reference>
<dbReference type="NCBIfam" id="NF038065">
    <property type="entry name" value="Pr6Pr"/>
    <property type="match status" value="1"/>
</dbReference>
<keyword evidence="1" id="KW-1133">Transmembrane helix</keyword>
<evidence type="ECO:0000256" key="1">
    <source>
        <dbReference type="SAM" id="Phobius"/>
    </source>
</evidence>
<keyword evidence="1" id="KW-0472">Membrane</keyword>
<organism evidence="2 3">
    <name type="scientific">Gordonia defluvii</name>
    <dbReference type="NCBI Taxonomy" id="283718"/>
    <lineage>
        <taxon>Bacteria</taxon>
        <taxon>Bacillati</taxon>
        <taxon>Actinomycetota</taxon>
        <taxon>Actinomycetes</taxon>
        <taxon>Mycobacteriales</taxon>
        <taxon>Gordoniaceae</taxon>
        <taxon>Gordonia</taxon>
    </lineage>
</organism>
<keyword evidence="1" id="KW-0812">Transmembrane</keyword>
<feature type="transmembrane region" description="Helical" evidence="1">
    <location>
        <begin position="50"/>
        <end position="75"/>
    </location>
</feature>
<dbReference type="Proteomes" id="UP001501035">
    <property type="component" value="Unassembled WGS sequence"/>
</dbReference>
<feature type="transmembrane region" description="Helical" evidence="1">
    <location>
        <begin position="154"/>
        <end position="171"/>
    </location>
</feature>
<sequence>MPSTRNRVIWNLLRLAMSGVIVAAVAAQFASSVDVAAAYDRDAATTVGNFFSFFTILSNLAAAAVLMWSSLWWFSRGRRTGPPEPRGLAIAVACVTSYMIVTGVVYNALLRGIELPQGSVAIPWSNEVLHLIGPAFLLLDLVIGPVGRRLGWRTVPVVLIFPIVWVAYTLVRGPATTNPATGDPWWYPYPFLDPNGPGGAASVAWYILAIALVIALVATGVVWVDRRRSAQNRAPRVA</sequence>
<comment type="caution">
    <text evidence="2">The sequence shown here is derived from an EMBL/GenBank/DDBJ whole genome shotgun (WGS) entry which is preliminary data.</text>
</comment>
<feature type="transmembrane region" description="Helical" evidence="1">
    <location>
        <begin position="12"/>
        <end position="30"/>
    </location>
</feature>
<gene>
    <name evidence="2" type="ORF">GCM10010528_05720</name>
</gene>
<dbReference type="RefSeq" id="WP_290704205.1">
    <property type="nucleotide sequence ID" value="NZ_BAAAVS010000011.1"/>
</dbReference>
<evidence type="ECO:0000313" key="2">
    <source>
        <dbReference type="EMBL" id="GAA3026913.1"/>
    </source>
</evidence>
<proteinExistence type="predicted"/>